<gene>
    <name evidence="1" type="ORF">rCG_52072</name>
</gene>
<sequence length="37" mass="3969">MTAGFSCESHSWITPTSVMGTPTCSPWNQGPPVCLWA</sequence>
<protein>
    <submittedName>
        <fullName evidence="1">RCG52072</fullName>
    </submittedName>
</protein>
<accession>A6MGP2</accession>
<evidence type="ECO:0000313" key="2">
    <source>
        <dbReference type="Proteomes" id="UP000234681"/>
    </source>
</evidence>
<organism evidence="1 2">
    <name type="scientific">Rattus norvegicus</name>
    <name type="common">Rat</name>
    <dbReference type="NCBI Taxonomy" id="10116"/>
    <lineage>
        <taxon>Eukaryota</taxon>
        <taxon>Metazoa</taxon>
        <taxon>Chordata</taxon>
        <taxon>Craniata</taxon>
        <taxon>Vertebrata</taxon>
        <taxon>Euteleostomi</taxon>
        <taxon>Mammalia</taxon>
        <taxon>Eutheria</taxon>
        <taxon>Euarchontoglires</taxon>
        <taxon>Glires</taxon>
        <taxon>Rodentia</taxon>
        <taxon>Myomorpha</taxon>
        <taxon>Muroidea</taxon>
        <taxon>Muridae</taxon>
        <taxon>Murinae</taxon>
        <taxon>Rattus</taxon>
    </lineage>
</organism>
<dbReference type="Proteomes" id="UP000234681">
    <property type="component" value="Chromosome 12"/>
</dbReference>
<dbReference type="AlphaFoldDB" id="A6MGP2"/>
<reference evidence="1 2" key="1">
    <citation type="submission" date="2005-07" db="EMBL/GenBank/DDBJ databases">
        <authorList>
            <person name="Mural R.J."/>
            <person name="Li P.W."/>
            <person name="Adams M.D."/>
            <person name="Amanatides P.G."/>
            <person name="Baden-Tillson H."/>
            <person name="Barnstead M."/>
            <person name="Chin S.H."/>
            <person name="Dew I."/>
            <person name="Evans C.A."/>
            <person name="Ferriera S."/>
            <person name="Flanigan M."/>
            <person name="Fosler C."/>
            <person name="Glodek A."/>
            <person name="Gu Z."/>
            <person name="Holt R.A."/>
            <person name="Jennings D."/>
            <person name="Kraft C.L."/>
            <person name="Lu F."/>
            <person name="Nguyen T."/>
            <person name="Nusskern D.R."/>
            <person name="Pfannkoch C.M."/>
            <person name="Sitter C."/>
            <person name="Sutton G.G."/>
            <person name="Venter J.C."/>
            <person name="Wang Z."/>
            <person name="Woodage T."/>
            <person name="Zheng X.H."/>
            <person name="Zhong F."/>
        </authorList>
    </citation>
    <scope>NUCLEOTIDE SEQUENCE [LARGE SCALE GENOMIC DNA]</scope>
    <source>
        <strain>BN</strain>
        <strain evidence="2">Sprague-Dawley</strain>
    </source>
</reference>
<proteinExistence type="predicted"/>
<dbReference type="EMBL" id="DS030439">
    <property type="protein sequence ID" value="EDL82717.1"/>
    <property type="molecule type" value="Genomic_DNA"/>
</dbReference>
<evidence type="ECO:0000313" key="1">
    <source>
        <dbReference type="EMBL" id="EDL82717.1"/>
    </source>
</evidence>
<name>A6MGP2_RAT</name>